<name>A0A150SPW2_SORCE</name>
<keyword evidence="4 7" id="KW-0560">Oxidoreductase</keyword>
<dbReference type="EMBL" id="JEMC01001195">
    <property type="protein sequence ID" value="KYF98979.1"/>
    <property type="molecule type" value="Genomic_DNA"/>
</dbReference>
<evidence type="ECO:0000256" key="5">
    <source>
        <dbReference type="ARBA" id="ARBA00023004"/>
    </source>
</evidence>
<dbReference type="GO" id="GO:0005506">
    <property type="term" value="F:iron ion binding"/>
    <property type="evidence" value="ECO:0007669"/>
    <property type="project" value="InterPro"/>
</dbReference>
<reference evidence="8 9" key="1">
    <citation type="submission" date="2014-02" db="EMBL/GenBank/DDBJ databases">
        <title>The small core and large imbalanced accessory genome model reveals a collaborative survival strategy of Sorangium cellulosum strains in nature.</title>
        <authorList>
            <person name="Han K."/>
            <person name="Peng R."/>
            <person name="Blom J."/>
            <person name="Li Y.-Z."/>
        </authorList>
    </citation>
    <scope>NUCLEOTIDE SEQUENCE [LARGE SCALE GENOMIC DNA]</scope>
    <source>
        <strain evidence="8 9">So0149</strain>
    </source>
</reference>
<keyword evidence="5 7" id="KW-0408">Iron</keyword>
<evidence type="ECO:0000313" key="8">
    <source>
        <dbReference type="EMBL" id="KYF98979.1"/>
    </source>
</evidence>
<dbReference type="PRINTS" id="PR00359">
    <property type="entry name" value="BP450"/>
</dbReference>
<organism evidence="8 9">
    <name type="scientific">Sorangium cellulosum</name>
    <name type="common">Polyangium cellulosum</name>
    <dbReference type="NCBI Taxonomy" id="56"/>
    <lineage>
        <taxon>Bacteria</taxon>
        <taxon>Pseudomonadati</taxon>
        <taxon>Myxococcota</taxon>
        <taxon>Polyangia</taxon>
        <taxon>Polyangiales</taxon>
        <taxon>Polyangiaceae</taxon>
        <taxon>Sorangium</taxon>
    </lineage>
</organism>
<evidence type="ECO:0008006" key="10">
    <source>
        <dbReference type="Google" id="ProtNLM"/>
    </source>
</evidence>
<dbReference type="GO" id="GO:0016705">
    <property type="term" value="F:oxidoreductase activity, acting on paired donors, with incorporation or reduction of molecular oxygen"/>
    <property type="evidence" value="ECO:0007669"/>
    <property type="project" value="InterPro"/>
</dbReference>
<dbReference type="Pfam" id="PF00067">
    <property type="entry name" value="p450"/>
    <property type="match status" value="1"/>
</dbReference>
<evidence type="ECO:0000256" key="6">
    <source>
        <dbReference type="ARBA" id="ARBA00023033"/>
    </source>
</evidence>
<dbReference type="InterPro" id="IPR017972">
    <property type="entry name" value="Cyt_P450_CS"/>
</dbReference>
<evidence type="ECO:0000256" key="2">
    <source>
        <dbReference type="ARBA" id="ARBA00022617"/>
    </source>
</evidence>
<evidence type="ECO:0000256" key="1">
    <source>
        <dbReference type="ARBA" id="ARBA00010617"/>
    </source>
</evidence>
<dbReference type="GO" id="GO:0020037">
    <property type="term" value="F:heme binding"/>
    <property type="evidence" value="ECO:0007669"/>
    <property type="project" value="InterPro"/>
</dbReference>
<proteinExistence type="inferred from homology"/>
<evidence type="ECO:0000256" key="7">
    <source>
        <dbReference type="RuleBase" id="RU000461"/>
    </source>
</evidence>
<evidence type="ECO:0000256" key="3">
    <source>
        <dbReference type="ARBA" id="ARBA00022723"/>
    </source>
</evidence>
<keyword evidence="3 7" id="KW-0479">Metal-binding</keyword>
<sequence>MSIETTRAFNHLVSPHLEDPYPLFEELRREAPVVFNPSFGMWFVSRHEDVAAVVKDPVRFSSAQVLAPLQEPSPELLAILGKDGSGVYPLLSNDPPVHTRVRSLVSKALAGPRLAARMEPFVRAITSELVGGFEKDGQADLMARFATPLPIRVTSQLFGIPLSEMDQVKRWCDDETMFLMAFLPDEQRAELARSIVAYRDFLRALVEDHRASPRPDLVTELIEARAEGEGPLDTQELVGTLCVLIFAAHVTTTNMIGNTLVSILRAPGAWQTLRDRPALIPGVLEEGMRFDAPVQGMTRTVTEDCRIRGVAVPRGARVFVLFGSANRDLPGVKDPERFELERAAGPSLAFGRGPHFCVGAQLARLEGAIALEELTRRLRGARLAGDARLSYMPNLVHRGPAALNVAWDAPAS</sequence>
<dbReference type="Proteomes" id="UP000075515">
    <property type="component" value="Unassembled WGS sequence"/>
</dbReference>
<dbReference type="InterPro" id="IPR002397">
    <property type="entry name" value="Cyt_P450_B"/>
</dbReference>
<dbReference type="InterPro" id="IPR001128">
    <property type="entry name" value="Cyt_P450"/>
</dbReference>
<evidence type="ECO:0000313" key="9">
    <source>
        <dbReference type="Proteomes" id="UP000075515"/>
    </source>
</evidence>
<keyword evidence="2 7" id="KW-0349">Heme</keyword>
<dbReference type="InterPro" id="IPR036396">
    <property type="entry name" value="Cyt_P450_sf"/>
</dbReference>
<dbReference type="PROSITE" id="PS00086">
    <property type="entry name" value="CYTOCHROME_P450"/>
    <property type="match status" value="1"/>
</dbReference>
<dbReference type="GO" id="GO:0004497">
    <property type="term" value="F:monooxygenase activity"/>
    <property type="evidence" value="ECO:0007669"/>
    <property type="project" value="UniProtKB-KW"/>
</dbReference>
<keyword evidence="6 7" id="KW-0503">Monooxygenase</keyword>
<dbReference type="AlphaFoldDB" id="A0A150SPW2"/>
<dbReference type="SUPFAM" id="SSF48264">
    <property type="entry name" value="Cytochrome P450"/>
    <property type="match status" value="1"/>
</dbReference>
<gene>
    <name evidence="8" type="ORF">BE18_07975</name>
</gene>
<dbReference type="PANTHER" id="PTHR46696">
    <property type="entry name" value="P450, PUTATIVE (EUROFUNG)-RELATED"/>
    <property type="match status" value="1"/>
</dbReference>
<dbReference type="PANTHER" id="PTHR46696:SF1">
    <property type="entry name" value="CYTOCHROME P450 YJIB-RELATED"/>
    <property type="match status" value="1"/>
</dbReference>
<dbReference type="Gene3D" id="1.10.630.10">
    <property type="entry name" value="Cytochrome P450"/>
    <property type="match status" value="1"/>
</dbReference>
<evidence type="ECO:0000256" key="4">
    <source>
        <dbReference type="ARBA" id="ARBA00023002"/>
    </source>
</evidence>
<comment type="caution">
    <text evidence="8">The sequence shown here is derived from an EMBL/GenBank/DDBJ whole genome shotgun (WGS) entry which is preliminary data.</text>
</comment>
<dbReference type="FunFam" id="1.10.630.10:FF:000018">
    <property type="entry name" value="Cytochrome P450 monooxygenase"/>
    <property type="match status" value="1"/>
</dbReference>
<protein>
    <recommendedName>
        <fullName evidence="10">Cytochrome P450</fullName>
    </recommendedName>
</protein>
<accession>A0A150SPW2</accession>
<comment type="similarity">
    <text evidence="1 7">Belongs to the cytochrome P450 family.</text>
</comment>